<name>A0ABM7UKF6_9LEPT</name>
<accession>A0ABM7UKF6</accession>
<feature type="transmembrane region" description="Helical" evidence="1">
    <location>
        <begin position="20"/>
        <end position="41"/>
    </location>
</feature>
<sequence>MAFLKNLFSKYFNFDHFLPLFAYSFGFALILLTVHTFSVYFELKRSNPNYSPSGRNIGSVHKDKSEKEKIQSQIRQIQTIERRNKNINELKSFAKWYCFLLNHLNEKFDLPDSLLPENKNALDLLKLFQTKREKNLTPEQISFLILSDYNDHKLSDAFIPQKQTFIEIAGVSSFYPDLFFAKDIWENLAKDPDRLYRLLVLILETKESYNDTDPSHIDSDLWTYTLSEYRFHFKEIFEMKAKDERTYMLNVNYKVIQIESIP</sequence>
<dbReference type="EMBL" id="AP025028">
    <property type="protein sequence ID" value="BDA79326.1"/>
    <property type="molecule type" value="Genomic_DNA"/>
</dbReference>
<keyword evidence="3" id="KW-1185">Reference proteome</keyword>
<keyword evidence="1" id="KW-1133">Transmembrane helix</keyword>
<evidence type="ECO:0000313" key="3">
    <source>
        <dbReference type="Proteomes" id="UP000245263"/>
    </source>
</evidence>
<dbReference type="RefSeq" id="WP_109019262.1">
    <property type="nucleotide sequence ID" value="NZ_AP025028.1"/>
</dbReference>
<evidence type="ECO:0000313" key="2">
    <source>
        <dbReference type="EMBL" id="BDA79326.1"/>
    </source>
</evidence>
<protein>
    <submittedName>
        <fullName evidence="2">Uncharacterized protein</fullName>
    </submittedName>
</protein>
<gene>
    <name evidence="2" type="ORF">LPTSP3_g22560</name>
</gene>
<reference evidence="2 3" key="1">
    <citation type="submission" date="2021-08" db="EMBL/GenBank/DDBJ databases">
        <title>Complete genome sequence of Leptospira kobayashii strain E30.</title>
        <authorList>
            <person name="Nakao R."/>
            <person name="Nakamura S."/>
            <person name="Masuzawa T."/>
            <person name="Koizumi N."/>
        </authorList>
    </citation>
    <scope>NUCLEOTIDE SEQUENCE [LARGE SCALE GENOMIC DNA]</scope>
    <source>
        <strain evidence="2 3">E30</strain>
    </source>
</reference>
<keyword evidence="1" id="KW-0812">Transmembrane</keyword>
<keyword evidence="1" id="KW-0472">Membrane</keyword>
<organism evidence="2 3">
    <name type="scientific">Leptospira kobayashii</name>
    <dbReference type="NCBI Taxonomy" id="1917830"/>
    <lineage>
        <taxon>Bacteria</taxon>
        <taxon>Pseudomonadati</taxon>
        <taxon>Spirochaetota</taxon>
        <taxon>Spirochaetia</taxon>
        <taxon>Leptospirales</taxon>
        <taxon>Leptospiraceae</taxon>
        <taxon>Leptospira</taxon>
    </lineage>
</organism>
<dbReference type="Proteomes" id="UP000245263">
    <property type="component" value="Chromosome 1"/>
</dbReference>
<evidence type="ECO:0000256" key="1">
    <source>
        <dbReference type="SAM" id="Phobius"/>
    </source>
</evidence>
<proteinExistence type="predicted"/>